<feature type="binding site" evidence="13">
    <location>
        <position position="277"/>
    </location>
    <ligand>
        <name>NADPH</name>
        <dbReference type="ChEBI" id="CHEBI:57783"/>
    </ligand>
</feature>
<feature type="binding site" evidence="16">
    <location>
        <position position="136"/>
    </location>
    <ligand>
        <name>NAD(+)</name>
        <dbReference type="ChEBI" id="CHEBI:57540"/>
    </ligand>
</feature>
<feature type="binding site" evidence="13">
    <location>
        <position position="187"/>
    </location>
    <ligand>
        <name>sn-glycerol 3-phosphate</name>
        <dbReference type="ChEBI" id="CHEBI:57597"/>
    </ligand>
</feature>
<evidence type="ECO:0000256" key="13">
    <source>
        <dbReference type="HAMAP-Rule" id="MF_00394"/>
    </source>
</evidence>
<dbReference type="GO" id="GO:0005975">
    <property type="term" value="P:carbohydrate metabolic process"/>
    <property type="evidence" value="ECO:0007669"/>
    <property type="project" value="InterPro"/>
</dbReference>
<dbReference type="Gene3D" id="1.10.1040.10">
    <property type="entry name" value="N-(1-d-carboxylethyl)-l-norvaline Dehydrogenase, domain 2"/>
    <property type="match status" value="1"/>
</dbReference>
<comment type="subcellular location">
    <subcellularLocation>
        <location evidence="13">Cytoplasm</location>
    </subcellularLocation>
</comment>
<feature type="active site" description="Proton acceptor" evidence="13 14">
    <location>
        <position position="187"/>
    </location>
</feature>
<reference evidence="21" key="1">
    <citation type="submission" date="2016-01" db="EMBL/GenBank/DDBJ databases">
        <authorList>
            <person name="Mitreva M."/>
            <person name="Pepin K.H."/>
            <person name="Mihindukulasuriya K.A."/>
            <person name="Fulton R."/>
            <person name="Fronick C."/>
            <person name="O'Laughlin M."/>
            <person name="Miner T."/>
            <person name="Herter B."/>
            <person name="Rosa B.A."/>
            <person name="Cordes M."/>
            <person name="Tomlinson C."/>
            <person name="Wollam A."/>
            <person name="Palsikar V.B."/>
            <person name="Mardis E.R."/>
            <person name="Wilson R.K."/>
        </authorList>
    </citation>
    <scope>NUCLEOTIDE SEQUENCE [LARGE SCALE GENOMIC DNA]</scope>
    <source>
        <strain evidence="21">DNF00729</strain>
    </source>
</reference>
<dbReference type="GO" id="GO:0006650">
    <property type="term" value="P:glycerophospholipid metabolic process"/>
    <property type="evidence" value="ECO:0007669"/>
    <property type="project" value="UniProtKB-UniRule"/>
</dbReference>
<feature type="binding site" evidence="13">
    <location>
        <position position="10"/>
    </location>
    <ligand>
        <name>NADPH</name>
        <dbReference type="ChEBI" id="CHEBI:57783"/>
    </ligand>
</feature>
<evidence type="ECO:0000256" key="9">
    <source>
        <dbReference type="ARBA" id="ARBA00052716"/>
    </source>
</evidence>
<dbReference type="GO" id="GO:0008654">
    <property type="term" value="P:phospholipid biosynthetic process"/>
    <property type="evidence" value="ECO:0007669"/>
    <property type="project" value="UniProtKB-KW"/>
</dbReference>
<dbReference type="SUPFAM" id="SSF51735">
    <property type="entry name" value="NAD(P)-binding Rossmann-fold domains"/>
    <property type="match status" value="1"/>
</dbReference>
<evidence type="ECO:0000259" key="19">
    <source>
        <dbReference type="Pfam" id="PF07479"/>
    </source>
</evidence>
<dbReference type="FunFam" id="3.40.50.720:FF:000019">
    <property type="entry name" value="Glycerol-3-phosphate dehydrogenase [NAD(P)+]"/>
    <property type="match status" value="1"/>
</dbReference>
<comment type="pathway">
    <text evidence="13">Membrane lipid metabolism; glycerophospholipid metabolism.</text>
</comment>
<dbReference type="InterPro" id="IPR008927">
    <property type="entry name" value="6-PGluconate_DH-like_C_sf"/>
</dbReference>
<dbReference type="PROSITE" id="PS00957">
    <property type="entry name" value="NAD_G3PDH"/>
    <property type="match status" value="1"/>
</dbReference>
<sequence>MNIGVIGSGSWGSAIGNLLATIGHDVHMYTRSDEQYRRMKEYGDNPHYLKDFHFAPSVQFHCNFDEAVRDTDVIVLAVPTAAIRETMEKIRDNGSRAIIVNLAKGLEQGSHLRVSEIAKAILPENPFVVLSGPSHAEEVAKLLPTTVLVCSENKDIALKVQDLFTYDAFRVYVQDDMIGVEIGGALKNIIALGAGLSDGLGYGDNAKAALMTRGITEIQRLGIALGAKPVTFQGLSGIGDLIVTCTSVHSRNWQFGNRIGKGMDVEEAIEDIGQVVEGYKTTKAAYELAKDMGIEMPITEKLYKVLYGGLEPRRAVLDLMQRPNKHENEKIFLL</sequence>
<dbReference type="PANTHER" id="PTHR11728:SF1">
    <property type="entry name" value="GLYCEROL-3-PHOSPHATE DEHYDROGENASE [NAD(+)] 2, CHLOROPLASTIC"/>
    <property type="match status" value="1"/>
</dbReference>
<evidence type="ECO:0000313" key="20">
    <source>
        <dbReference type="EMBL" id="KXB65173.1"/>
    </source>
</evidence>
<keyword evidence="6 13" id="KW-0443">Lipid metabolism</keyword>
<keyword evidence="4 13" id="KW-0560">Oxidoreductase</keyword>
<dbReference type="EC" id="1.1.1.94" evidence="10 13"/>
<keyword evidence="13" id="KW-0547">Nucleotide-binding</keyword>
<feature type="binding site" evidence="13">
    <location>
        <position position="252"/>
    </location>
    <ligand>
        <name>sn-glycerol 3-phosphate</name>
        <dbReference type="ChEBI" id="CHEBI:57597"/>
    </ligand>
</feature>
<evidence type="ECO:0000256" key="3">
    <source>
        <dbReference type="ARBA" id="ARBA00022857"/>
    </source>
</evidence>
<evidence type="ECO:0000256" key="4">
    <source>
        <dbReference type="ARBA" id="ARBA00023002"/>
    </source>
</evidence>
<dbReference type="GO" id="GO:0141152">
    <property type="term" value="F:glycerol-3-phosphate dehydrogenase (NAD+) activity"/>
    <property type="evidence" value="ECO:0007669"/>
    <property type="project" value="RHEA"/>
</dbReference>
<dbReference type="InterPro" id="IPR013328">
    <property type="entry name" value="6PGD_dom2"/>
</dbReference>
<dbReference type="HAMAP" id="MF_00394">
    <property type="entry name" value="NAD_Glyc3P_dehydrog"/>
    <property type="match status" value="1"/>
</dbReference>
<feature type="domain" description="Glycerol-3-phosphate dehydrogenase NAD-dependent C-terminal" evidence="19">
    <location>
        <begin position="176"/>
        <end position="316"/>
    </location>
</feature>
<dbReference type="InterPro" id="IPR036291">
    <property type="entry name" value="NAD(P)-bd_dom_sf"/>
</dbReference>
<dbReference type="PANTHER" id="PTHR11728">
    <property type="entry name" value="GLYCEROL-3-PHOSPHATE DEHYDROGENASE"/>
    <property type="match status" value="1"/>
</dbReference>
<dbReference type="PIRSF" id="PIRSF000114">
    <property type="entry name" value="Glycerol-3-P_dh"/>
    <property type="match status" value="1"/>
</dbReference>
<evidence type="ECO:0000256" key="11">
    <source>
        <dbReference type="ARBA" id="ARBA00069372"/>
    </source>
</evidence>
<evidence type="ECO:0000256" key="8">
    <source>
        <dbReference type="ARBA" id="ARBA00023264"/>
    </source>
</evidence>
<feature type="binding site" evidence="13">
    <location>
        <position position="104"/>
    </location>
    <ligand>
        <name>sn-glycerol 3-phosphate</name>
        <dbReference type="ChEBI" id="CHEBI:57597"/>
    </ligand>
</feature>
<feature type="binding site" evidence="13">
    <location>
        <position position="240"/>
    </location>
    <ligand>
        <name>sn-glycerol 3-phosphate</name>
        <dbReference type="ChEBI" id="CHEBI:57597"/>
    </ligand>
</feature>
<feature type="binding site" evidence="13">
    <location>
        <position position="250"/>
    </location>
    <ligand>
        <name>sn-glycerol 3-phosphate</name>
        <dbReference type="ChEBI" id="CHEBI:57597"/>
    </ligand>
</feature>
<feature type="binding site" evidence="13">
    <location>
        <position position="132"/>
    </location>
    <ligand>
        <name>sn-glycerol 3-phosphate</name>
        <dbReference type="ChEBI" id="CHEBI:57597"/>
    </ligand>
</feature>
<evidence type="ECO:0000256" key="16">
    <source>
        <dbReference type="PIRSR" id="PIRSR000114-3"/>
    </source>
</evidence>
<dbReference type="OrthoDB" id="9812273at2"/>
<feature type="binding site" evidence="15">
    <location>
        <position position="104"/>
    </location>
    <ligand>
        <name>substrate</name>
    </ligand>
</feature>
<dbReference type="InterPro" id="IPR006109">
    <property type="entry name" value="G3P_DH_NAD-dep_C"/>
</dbReference>
<feature type="domain" description="Glycerol-3-phosphate dehydrogenase NAD-dependent N-terminal" evidence="18">
    <location>
        <begin position="3"/>
        <end position="156"/>
    </location>
</feature>
<evidence type="ECO:0000256" key="10">
    <source>
        <dbReference type="ARBA" id="ARBA00066687"/>
    </source>
</evidence>
<evidence type="ECO:0000256" key="14">
    <source>
        <dbReference type="PIRSR" id="PIRSR000114-1"/>
    </source>
</evidence>
<evidence type="ECO:0000256" key="1">
    <source>
        <dbReference type="ARBA" id="ARBA00011009"/>
    </source>
</evidence>
<keyword evidence="5 13" id="KW-0520">NAD</keyword>
<name>A0A134ABT2_9FIRM</name>
<evidence type="ECO:0000256" key="17">
    <source>
        <dbReference type="RuleBase" id="RU000437"/>
    </source>
</evidence>
<feature type="binding site" evidence="13">
    <location>
        <position position="134"/>
    </location>
    <ligand>
        <name>sn-glycerol 3-phosphate</name>
        <dbReference type="ChEBI" id="CHEBI:57597"/>
    </ligand>
</feature>
<dbReference type="AlphaFoldDB" id="A0A134ABT2"/>
<feature type="binding site" evidence="13">
    <location>
        <position position="251"/>
    </location>
    <ligand>
        <name>sn-glycerol 3-phosphate</name>
        <dbReference type="ChEBI" id="CHEBI:57597"/>
    </ligand>
</feature>
<proteinExistence type="inferred from homology"/>
<keyword evidence="13" id="KW-0963">Cytoplasm</keyword>
<comment type="catalytic activity">
    <reaction evidence="13">
        <text>sn-glycerol 3-phosphate + NAD(+) = dihydroxyacetone phosphate + NADH + H(+)</text>
        <dbReference type="Rhea" id="RHEA:11092"/>
        <dbReference type="ChEBI" id="CHEBI:15378"/>
        <dbReference type="ChEBI" id="CHEBI:57540"/>
        <dbReference type="ChEBI" id="CHEBI:57597"/>
        <dbReference type="ChEBI" id="CHEBI:57642"/>
        <dbReference type="ChEBI" id="CHEBI:57945"/>
        <dbReference type="EC" id="1.1.1.94"/>
    </reaction>
</comment>
<evidence type="ECO:0000259" key="18">
    <source>
        <dbReference type="Pfam" id="PF01210"/>
    </source>
</evidence>
<dbReference type="NCBIfam" id="NF000941">
    <property type="entry name" value="PRK00094.1-3"/>
    <property type="match status" value="1"/>
</dbReference>
<evidence type="ECO:0000256" key="2">
    <source>
        <dbReference type="ARBA" id="ARBA00022516"/>
    </source>
</evidence>
<feature type="binding site" evidence="13">
    <location>
        <position position="275"/>
    </location>
    <ligand>
        <name>NADPH</name>
        <dbReference type="ChEBI" id="CHEBI:57783"/>
    </ligand>
</feature>
<keyword evidence="7 13" id="KW-0594">Phospholipid biosynthesis</keyword>
<organism evidence="20 21">
    <name type="scientific">Aedoeadaptatus coxii</name>
    <dbReference type="NCBI Taxonomy" id="755172"/>
    <lineage>
        <taxon>Bacteria</taxon>
        <taxon>Bacillati</taxon>
        <taxon>Bacillota</taxon>
        <taxon>Tissierellia</taxon>
        <taxon>Tissierellales</taxon>
        <taxon>Peptoniphilaceae</taxon>
        <taxon>Aedoeadaptatus</taxon>
    </lineage>
</organism>
<evidence type="ECO:0000256" key="12">
    <source>
        <dbReference type="ARBA" id="ARBA00080511"/>
    </source>
</evidence>
<comment type="similarity">
    <text evidence="1 13 17">Belongs to the NAD-dependent glycerol-3-phosphate dehydrogenase family.</text>
</comment>
<dbReference type="Gene3D" id="3.40.50.720">
    <property type="entry name" value="NAD(P)-binding Rossmann-like Domain"/>
    <property type="match status" value="1"/>
</dbReference>
<comment type="function">
    <text evidence="13">Catalyzes the reduction of the glycolytic intermediate dihydroxyacetone phosphate (DHAP) to sn-glycerol 3-phosphate (G3P), the key precursor for phospholipid synthesis.</text>
</comment>
<comment type="caution">
    <text evidence="20">The sequence shown here is derived from an EMBL/GenBank/DDBJ whole genome shotgun (WGS) entry which is preliminary data.</text>
</comment>
<dbReference type="NCBIfam" id="NF000940">
    <property type="entry name" value="PRK00094.1-2"/>
    <property type="match status" value="1"/>
</dbReference>
<dbReference type="PATRIC" id="fig|755172.3.peg.1642"/>
<feature type="binding site" evidence="13">
    <location>
        <position position="11"/>
    </location>
    <ligand>
        <name>NADPH</name>
        <dbReference type="ChEBI" id="CHEBI:57783"/>
    </ligand>
</feature>
<keyword evidence="3 13" id="KW-0521">NADP</keyword>
<feature type="binding site" evidence="13">
    <location>
        <position position="31"/>
    </location>
    <ligand>
        <name>NADPH</name>
        <dbReference type="ChEBI" id="CHEBI:57783"/>
    </ligand>
</feature>
<dbReference type="Proteomes" id="UP000070442">
    <property type="component" value="Unassembled WGS sequence"/>
</dbReference>
<accession>A0A134ABT2</accession>
<evidence type="ECO:0000256" key="5">
    <source>
        <dbReference type="ARBA" id="ARBA00023027"/>
    </source>
</evidence>
<feature type="binding site" evidence="16">
    <location>
        <position position="251"/>
    </location>
    <ligand>
        <name>NAD(+)</name>
        <dbReference type="ChEBI" id="CHEBI:57540"/>
    </ligand>
</feature>
<protein>
    <recommendedName>
        <fullName evidence="11 13">Glycerol-3-phosphate dehydrogenase [NAD(P)+]</fullName>
        <ecNumber evidence="10 13">1.1.1.94</ecNumber>
    </recommendedName>
    <alternativeName>
        <fullName evidence="13">NAD(P)(+)-dependent glycerol-3-phosphate dehydrogenase</fullName>
    </alternativeName>
    <alternativeName>
        <fullName evidence="12 13">NAD(P)H-dependent dihydroxyacetone-phosphate reductase</fullName>
    </alternativeName>
</protein>
<feature type="binding site" evidence="15">
    <location>
        <begin position="251"/>
        <end position="252"/>
    </location>
    <ligand>
        <name>substrate</name>
    </ligand>
</feature>
<evidence type="ECO:0000313" key="21">
    <source>
        <dbReference type="Proteomes" id="UP000070442"/>
    </source>
</evidence>
<evidence type="ECO:0000256" key="6">
    <source>
        <dbReference type="ARBA" id="ARBA00023098"/>
    </source>
</evidence>
<dbReference type="GO" id="GO:0141153">
    <property type="term" value="F:glycerol-3-phosphate dehydrogenase (NADP+) activity"/>
    <property type="evidence" value="ECO:0007669"/>
    <property type="project" value="RHEA"/>
</dbReference>
<dbReference type="InterPro" id="IPR006168">
    <property type="entry name" value="G3P_DH_NAD-dep"/>
</dbReference>
<keyword evidence="8 13" id="KW-1208">Phospholipid metabolism</keyword>
<dbReference type="NCBIfam" id="NF000942">
    <property type="entry name" value="PRK00094.1-4"/>
    <property type="match status" value="1"/>
</dbReference>
<dbReference type="FunFam" id="1.10.1040.10:FF:000001">
    <property type="entry name" value="Glycerol-3-phosphate dehydrogenase [NAD(P)+]"/>
    <property type="match status" value="1"/>
</dbReference>
<dbReference type="InterPro" id="IPR011128">
    <property type="entry name" value="G3P_DH_NAD-dep_N"/>
</dbReference>
<dbReference type="GO" id="GO:0046168">
    <property type="term" value="P:glycerol-3-phosphate catabolic process"/>
    <property type="evidence" value="ECO:0007669"/>
    <property type="project" value="InterPro"/>
</dbReference>
<keyword evidence="2 13" id="KW-0444">Lipid biosynthesis</keyword>
<dbReference type="SUPFAM" id="SSF48179">
    <property type="entry name" value="6-phosphogluconate dehydrogenase C-terminal domain-like"/>
    <property type="match status" value="1"/>
</dbReference>
<evidence type="ECO:0000256" key="7">
    <source>
        <dbReference type="ARBA" id="ARBA00023209"/>
    </source>
</evidence>
<dbReference type="GO" id="GO:0005829">
    <property type="term" value="C:cytosol"/>
    <property type="evidence" value="ECO:0007669"/>
    <property type="project" value="TreeGrafter"/>
</dbReference>
<dbReference type="Pfam" id="PF01210">
    <property type="entry name" value="NAD_Gly3P_dh_N"/>
    <property type="match status" value="1"/>
</dbReference>
<dbReference type="UniPathway" id="UPA00940"/>
<dbReference type="EMBL" id="LSDG01000045">
    <property type="protein sequence ID" value="KXB65173.1"/>
    <property type="molecule type" value="Genomic_DNA"/>
</dbReference>
<dbReference type="Pfam" id="PF07479">
    <property type="entry name" value="NAD_Gly3P_dh_C"/>
    <property type="match status" value="1"/>
</dbReference>
<comment type="catalytic activity">
    <reaction evidence="9">
        <text>sn-glycerol 3-phosphate + NADP(+) = dihydroxyacetone phosphate + NADPH + H(+)</text>
        <dbReference type="Rhea" id="RHEA:11096"/>
        <dbReference type="ChEBI" id="CHEBI:15378"/>
        <dbReference type="ChEBI" id="CHEBI:57597"/>
        <dbReference type="ChEBI" id="CHEBI:57642"/>
        <dbReference type="ChEBI" id="CHEBI:57783"/>
        <dbReference type="ChEBI" id="CHEBI:58349"/>
        <dbReference type="EC" id="1.1.1.94"/>
    </reaction>
    <physiologicalReaction direction="right-to-left" evidence="9">
        <dbReference type="Rhea" id="RHEA:11098"/>
    </physiologicalReaction>
</comment>
<feature type="binding site" evidence="13">
    <location>
        <position position="251"/>
    </location>
    <ligand>
        <name>NADPH</name>
        <dbReference type="ChEBI" id="CHEBI:57783"/>
    </ligand>
</feature>
<dbReference type="RefSeq" id="WP_068369625.1">
    <property type="nucleotide sequence ID" value="NZ_CAMQER010000031.1"/>
</dbReference>
<feature type="binding site" evidence="13">
    <location>
        <position position="48"/>
    </location>
    <ligand>
        <name>NADPH</name>
        <dbReference type="ChEBI" id="CHEBI:57783"/>
    </ligand>
</feature>
<dbReference type="PRINTS" id="PR00077">
    <property type="entry name" value="GPDHDRGNASE"/>
</dbReference>
<feature type="binding site" evidence="16">
    <location>
        <begin position="7"/>
        <end position="12"/>
    </location>
    <ligand>
        <name>NAD(+)</name>
        <dbReference type="ChEBI" id="CHEBI:57540"/>
    </ligand>
</feature>
<comment type="caution">
    <text evidence="13">Lacks conserved residue(s) required for the propagation of feature annotation.</text>
</comment>
<dbReference type="STRING" id="755172.HMPREF1863_01681"/>
<dbReference type="GO" id="GO:0051287">
    <property type="term" value="F:NAD binding"/>
    <property type="evidence" value="ECO:0007669"/>
    <property type="project" value="InterPro"/>
</dbReference>
<keyword evidence="21" id="KW-1185">Reference proteome</keyword>
<gene>
    <name evidence="13" type="primary">gpsA</name>
    <name evidence="20" type="ORF">HMPREF1863_01681</name>
</gene>
<feature type="binding site" evidence="13">
    <location>
        <position position="104"/>
    </location>
    <ligand>
        <name>NADPH</name>
        <dbReference type="ChEBI" id="CHEBI:57783"/>
    </ligand>
</feature>
<feature type="binding site" evidence="13">
    <location>
        <position position="136"/>
    </location>
    <ligand>
        <name>NADPH</name>
        <dbReference type="ChEBI" id="CHEBI:57783"/>
    </ligand>
</feature>
<evidence type="ECO:0000256" key="15">
    <source>
        <dbReference type="PIRSR" id="PIRSR000114-2"/>
    </source>
</evidence>
<dbReference type="GO" id="GO:0046167">
    <property type="term" value="P:glycerol-3-phosphate biosynthetic process"/>
    <property type="evidence" value="ECO:0007669"/>
    <property type="project" value="UniProtKB-UniRule"/>
</dbReference>